<protein>
    <submittedName>
        <fullName evidence="3">LysM peptidoglycan-binding domain-containing protein</fullName>
    </submittedName>
</protein>
<dbReference type="SUPFAM" id="SSF54106">
    <property type="entry name" value="LysM domain"/>
    <property type="match status" value="1"/>
</dbReference>
<keyword evidence="4" id="KW-1185">Reference proteome</keyword>
<dbReference type="Proteomes" id="UP000323380">
    <property type="component" value="Unassembled WGS sequence"/>
</dbReference>
<sequence>MRCRWVSPVSSMGPSGSSRTLLIARRLPGASIRHSLSTNAIASGANDQTIVRRCARFLSAAPVEHRTDVRSKMHSTARRGEMSDSPHGDRRHGGRRRGDRVPVRLTRRGRAALIGFAATVTLVALWGNVGQGAFAGDGGSGSSRPARTVVVGPGDTLWGIASAADPGADPRRVVQRIIDLNGLGGDPTVRPGQELRLPAG</sequence>
<evidence type="ECO:0000256" key="1">
    <source>
        <dbReference type="SAM" id="MobiDB-lite"/>
    </source>
</evidence>
<dbReference type="Gene3D" id="3.10.350.10">
    <property type="entry name" value="LysM domain"/>
    <property type="match status" value="1"/>
</dbReference>
<evidence type="ECO:0000259" key="2">
    <source>
        <dbReference type="PROSITE" id="PS51782"/>
    </source>
</evidence>
<dbReference type="CDD" id="cd00118">
    <property type="entry name" value="LysM"/>
    <property type="match status" value="1"/>
</dbReference>
<dbReference type="InterPro" id="IPR018392">
    <property type="entry name" value="LysM"/>
</dbReference>
<feature type="compositionally biased region" description="Basic and acidic residues" evidence="1">
    <location>
        <begin position="78"/>
        <end position="88"/>
    </location>
</feature>
<dbReference type="InterPro" id="IPR036779">
    <property type="entry name" value="LysM_dom_sf"/>
</dbReference>
<evidence type="ECO:0000313" key="4">
    <source>
        <dbReference type="Proteomes" id="UP000323380"/>
    </source>
</evidence>
<organism evidence="3 4">
    <name type="scientific">Actinomadura chibensis</name>
    <dbReference type="NCBI Taxonomy" id="392828"/>
    <lineage>
        <taxon>Bacteria</taxon>
        <taxon>Bacillati</taxon>
        <taxon>Actinomycetota</taxon>
        <taxon>Actinomycetes</taxon>
        <taxon>Streptosporangiales</taxon>
        <taxon>Thermomonosporaceae</taxon>
        <taxon>Actinomadura</taxon>
    </lineage>
</organism>
<accession>A0A5D0N313</accession>
<proteinExistence type="predicted"/>
<feature type="compositionally biased region" description="Basic residues" evidence="1">
    <location>
        <begin position="89"/>
        <end position="98"/>
    </location>
</feature>
<dbReference type="Pfam" id="PF01476">
    <property type="entry name" value="LysM"/>
    <property type="match status" value="1"/>
</dbReference>
<dbReference type="PROSITE" id="PS51782">
    <property type="entry name" value="LYSM"/>
    <property type="match status" value="1"/>
</dbReference>
<name>A0A5D0N313_9ACTN</name>
<gene>
    <name evidence="3" type="ORF">FXF69_40785</name>
</gene>
<evidence type="ECO:0000313" key="3">
    <source>
        <dbReference type="EMBL" id="TYB38817.1"/>
    </source>
</evidence>
<feature type="region of interest" description="Disordered" evidence="1">
    <location>
        <begin position="65"/>
        <end position="101"/>
    </location>
</feature>
<dbReference type="EMBL" id="VSFG01000015">
    <property type="protein sequence ID" value="TYB38817.1"/>
    <property type="molecule type" value="Genomic_DNA"/>
</dbReference>
<feature type="domain" description="LysM" evidence="2">
    <location>
        <begin position="147"/>
        <end position="197"/>
    </location>
</feature>
<dbReference type="AlphaFoldDB" id="A0A5D0N313"/>
<comment type="caution">
    <text evidence="3">The sequence shown here is derived from an EMBL/GenBank/DDBJ whole genome shotgun (WGS) entry which is preliminary data.</text>
</comment>
<dbReference type="SMART" id="SM00257">
    <property type="entry name" value="LysM"/>
    <property type="match status" value="1"/>
</dbReference>
<dbReference type="STRING" id="1220554.GCA_001552135_05576"/>
<reference evidence="3 4" key="1">
    <citation type="submission" date="2019-08" db="EMBL/GenBank/DDBJ databases">
        <title>Actinomadura sp. nov. CYP1-5 isolated from mountain soil.</title>
        <authorList>
            <person name="Songsumanus A."/>
            <person name="Kuncharoen N."/>
            <person name="Kudo T."/>
            <person name="Yuki M."/>
            <person name="Igarashi Y."/>
            <person name="Tanasupawat S."/>
        </authorList>
    </citation>
    <scope>NUCLEOTIDE SEQUENCE [LARGE SCALE GENOMIC DNA]</scope>
    <source>
        <strain evidence="3 4">JCM 14158</strain>
    </source>
</reference>